<name>A0A164YX88_9SYNE</name>
<feature type="transmembrane region" description="Helical" evidence="1">
    <location>
        <begin position="100"/>
        <end position="118"/>
    </location>
</feature>
<keyword evidence="1" id="KW-0812">Transmembrane</keyword>
<evidence type="ECO:0000256" key="1">
    <source>
        <dbReference type="SAM" id="Phobius"/>
    </source>
</evidence>
<dbReference type="Proteomes" id="UP000182631">
    <property type="component" value="Unassembled WGS sequence"/>
</dbReference>
<evidence type="ECO:0000313" key="3">
    <source>
        <dbReference type="Proteomes" id="UP000182631"/>
    </source>
</evidence>
<sequence length="191" mass="20606">MEVSPEDLLQAHQTSLWRDQLLRRLAGHNLPPSPLGDGGGWSRFTPSVAQSSSPAKNPEERPGPMAAFFRLRQRVLSLTLIITIGAGLLTALVWDLHICFSLLAGATAGILYLLLLSRSVERLGKRSNRLGKAHLGVPVLLFILALRLQGLDLLPALLGFLLYKPAILLIAFADLTGSDEPTTFISGSPLA</sequence>
<reference evidence="3" key="1">
    <citation type="submission" date="2016-02" db="EMBL/GenBank/DDBJ databases">
        <authorList>
            <person name="liu f."/>
        </authorList>
    </citation>
    <scope>NUCLEOTIDE SEQUENCE [LARGE SCALE GENOMIC DNA]</scope>
</reference>
<evidence type="ECO:0000313" key="2">
    <source>
        <dbReference type="EMBL" id="SAY38908.1"/>
    </source>
</evidence>
<gene>
    <name evidence="2" type="ORF">FLM9_935</name>
</gene>
<keyword evidence="1" id="KW-0472">Membrane</keyword>
<keyword evidence="3" id="KW-1185">Reference proteome</keyword>
<organism evidence="2 3">
    <name type="scientific">Candidatus Synechococcus spongiarum</name>
    <dbReference type="NCBI Taxonomy" id="431041"/>
    <lineage>
        <taxon>Bacteria</taxon>
        <taxon>Bacillati</taxon>
        <taxon>Cyanobacteriota</taxon>
        <taxon>Cyanophyceae</taxon>
        <taxon>Synechococcales</taxon>
        <taxon>Synechococcaceae</taxon>
        <taxon>Synechococcus</taxon>
    </lineage>
</organism>
<dbReference type="AlphaFoldDB" id="A0A164YX88"/>
<accession>A0A164YX88</accession>
<feature type="transmembrane region" description="Helical" evidence="1">
    <location>
        <begin position="75"/>
        <end position="94"/>
    </location>
</feature>
<dbReference type="EMBL" id="FITM01000100">
    <property type="protein sequence ID" value="SAY38908.1"/>
    <property type="molecule type" value="Genomic_DNA"/>
</dbReference>
<feature type="transmembrane region" description="Helical" evidence="1">
    <location>
        <begin position="130"/>
        <end position="148"/>
    </location>
</feature>
<keyword evidence="1" id="KW-1133">Transmembrane helix</keyword>
<proteinExistence type="predicted"/>
<protein>
    <submittedName>
        <fullName evidence="2">FIG048548: ATP synthase protein I2</fullName>
    </submittedName>
</protein>